<dbReference type="Pfam" id="PF07927">
    <property type="entry name" value="HicA_toxin"/>
    <property type="match status" value="1"/>
</dbReference>
<evidence type="ECO:0000256" key="7">
    <source>
        <dbReference type="ARBA" id="ARBA00023016"/>
    </source>
</evidence>
<evidence type="ECO:0000256" key="2">
    <source>
        <dbReference type="ARBA" id="ARBA00022649"/>
    </source>
</evidence>
<dbReference type="AlphaFoldDB" id="A0A354YSV1"/>
<dbReference type="Proteomes" id="UP000263273">
    <property type="component" value="Unassembled WGS sequence"/>
</dbReference>
<dbReference type="EMBL" id="DNZF01000013">
    <property type="protein sequence ID" value="HBK52395.1"/>
    <property type="molecule type" value="Genomic_DNA"/>
</dbReference>
<organism evidence="8 9">
    <name type="scientific">Syntrophomonas wolfei</name>
    <dbReference type="NCBI Taxonomy" id="863"/>
    <lineage>
        <taxon>Bacteria</taxon>
        <taxon>Bacillati</taxon>
        <taxon>Bacillota</taxon>
        <taxon>Clostridia</taxon>
        <taxon>Eubacteriales</taxon>
        <taxon>Syntrophomonadaceae</taxon>
        <taxon>Syntrophomonas</taxon>
    </lineage>
</organism>
<reference evidence="8 9" key="1">
    <citation type="journal article" date="2018" name="Nat. Biotechnol.">
        <title>A standardized bacterial taxonomy based on genome phylogeny substantially revises the tree of life.</title>
        <authorList>
            <person name="Parks D.H."/>
            <person name="Chuvochina M."/>
            <person name="Waite D.W."/>
            <person name="Rinke C."/>
            <person name="Skarshewski A."/>
            <person name="Chaumeil P.A."/>
            <person name="Hugenholtz P."/>
        </authorList>
    </citation>
    <scope>NUCLEOTIDE SEQUENCE [LARGE SCALE GENOMIC DNA]</scope>
    <source>
        <strain evidence="8">UBA10948</strain>
    </source>
</reference>
<dbReference type="InterPro" id="IPR038570">
    <property type="entry name" value="HicA_sf"/>
</dbReference>
<keyword evidence="6" id="KW-0694">RNA-binding</keyword>
<dbReference type="Gene3D" id="3.30.920.30">
    <property type="entry name" value="Hypothetical protein"/>
    <property type="match status" value="1"/>
</dbReference>
<keyword evidence="2" id="KW-1277">Toxin-antitoxin system</keyword>
<gene>
    <name evidence="8" type="ORF">DDZ44_00460</name>
</gene>
<dbReference type="GO" id="GO:0016787">
    <property type="term" value="F:hydrolase activity"/>
    <property type="evidence" value="ECO:0007669"/>
    <property type="project" value="UniProtKB-KW"/>
</dbReference>
<evidence type="ECO:0000313" key="9">
    <source>
        <dbReference type="Proteomes" id="UP000263273"/>
    </source>
</evidence>
<dbReference type="InterPro" id="IPR012933">
    <property type="entry name" value="HicA_mRNA_interferase"/>
</dbReference>
<accession>A0A354YSV1</accession>
<sequence>MKPKELMKLLAKDSWMIVRVQGSHHIHKHPTKPGTIPVALHNKDMAPGTLNKILKAAGLK</sequence>
<evidence type="ECO:0000256" key="1">
    <source>
        <dbReference type="ARBA" id="ARBA00006620"/>
    </source>
</evidence>
<evidence type="ECO:0000256" key="4">
    <source>
        <dbReference type="ARBA" id="ARBA00022759"/>
    </source>
</evidence>
<keyword evidence="7" id="KW-0346">Stress response</keyword>
<proteinExistence type="inferred from homology"/>
<evidence type="ECO:0000256" key="5">
    <source>
        <dbReference type="ARBA" id="ARBA00022801"/>
    </source>
</evidence>
<comment type="similarity">
    <text evidence="1">Belongs to the HicA mRNA interferase family.</text>
</comment>
<evidence type="ECO:0000256" key="6">
    <source>
        <dbReference type="ARBA" id="ARBA00022884"/>
    </source>
</evidence>
<protein>
    <submittedName>
        <fullName evidence="8">Toxin-antitoxin system, toxin component, HicA family protein</fullName>
    </submittedName>
</protein>
<dbReference type="GO" id="GO:0004519">
    <property type="term" value="F:endonuclease activity"/>
    <property type="evidence" value="ECO:0007669"/>
    <property type="project" value="UniProtKB-KW"/>
</dbReference>
<keyword evidence="3" id="KW-0540">Nuclease</keyword>
<evidence type="ECO:0000256" key="3">
    <source>
        <dbReference type="ARBA" id="ARBA00022722"/>
    </source>
</evidence>
<dbReference type="GO" id="GO:0003729">
    <property type="term" value="F:mRNA binding"/>
    <property type="evidence" value="ECO:0007669"/>
    <property type="project" value="InterPro"/>
</dbReference>
<evidence type="ECO:0000313" key="8">
    <source>
        <dbReference type="EMBL" id="HBK52395.1"/>
    </source>
</evidence>
<name>A0A354YSV1_9FIRM</name>
<keyword evidence="4" id="KW-0255">Endonuclease</keyword>
<dbReference type="SUPFAM" id="SSF54786">
    <property type="entry name" value="YcfA/nrd intein domain"/>
    <property type="match status" value="1"/>
</dbReference>
<comment type="caution">
    <text evidence="8">The sequence shown here is derived from an EMBL/GenBank/DDBJ whole genome shotgun (WGS) entry which is preliminary data.</text>
</comment>
<dbReference type="STRING" id="378794.GCA_001570625_01873"/>
<keyword evidence="5" id="KW-0378">Hydrolase</keyword>